<evidence type="ECO:0000313" key="9">
    <source>
        <dbReference type="EMBL" id="PFG56958.1"/>
    </source>
</evidence>
<dbReference type="Proteomes" id="UP000243542">
    <property type="component" value="Unassembled WGS sequence"/>
</dbReference>
<dbReference type="PANTHER" id="PTHR30629">
    <property type="entry name" value="PROPHAGE INTEGRASE"/>
    <property type="match status" value="1"/>
</dbReference>
<evidence type="ECO:0000256" key="3">
    <source>
        <dbReference type="ARBA" id="ARBA00023125"/>
    </source>
</evidence>
<evidence type="ECO:0000256" key="1">
    <source>
        <dbReference type="ARBA" id="ARBA00008857"/>
    </source>
</evidence>
<dbReference type="CDD" id="cd01189">
    <property type="entry name" value="INT_ICEBs1_C_like"/>
    <property type="match status" value="1"/>
</dbReference>
<accession>A0A2A9G0K2</accession>
<dbReference type="InterPro" id="IPR010998">
    <property type="entry name" value="Integrase_recombinase_N"/>
</dbReference>
<evidence type="ECO:0000256" key="5">
    <source>
        <dbReference type="PROSITE-ProRule" id="PRU01248"/>
    </source>
</evidence>
<dbReference type="InterPro" id="IPR002104">
    <property type="entry name" value="Integrase_catalytic"/>
</dbReference>
<dbReference type="PROSITE" id="PS51898">
    <property type="entry name" value="TYR_RECOMBINASE"/>
    <property type="match status" value="1"/>
</dbReference>
<dbReference type="Pfam" id="PF00589">
    <property type="entry name" value="Phage_integrase"/>
    <property type="match status" value="1"/>
</dbReference>
<feature type="domain" description="Core-binding (CB)" evidence="8">
    <location>
        <begin position="70"/>
        <end position="151"/>
    </location>
</feature>
<evidence type="ECO:0000259" key="8">
    <source>
        <dbReference type="PROSITE" id="PS51900"/>
    </source>
</evidence>
<protein>
    <submittedName>
        <fullName evidence="9">Site-specific recombinase XerD</fullName>
    </submittedName>
</protein>
<comment type="caution">
    <text evidence="9">The sequence shown here is derived from an EMBL/GenBank/DDBJ whole genome shotgun (WGS) entry which is preliminary data.</text>
</comment>
<dbReference type="GO" id="GO:0006310">
    <property type="term" value="P:DNA recombination"/>
    <property type="evidence" value="ECO:0007669"/>
    <property type="project" value="UniProtKB-KW"/>
</dbReference>
<keyword evidence="2" id="KW-0229">DNA integration</keyword>
<sequence>MAKRRSRGDGGLYWSDSRQRWIAEVTIGTSPSGRRKTRTASARTKTEAKSKLDDLKSDLRDGVLIAHTGSTVADAVDDWLKYGLTDRSEKTRENRRLLAEGHIIPQLGARKLRDLTAEEVDEWLELESKLLATSTLQRVRAILASAIKRAQKRGKVKRNVVFLCECPSGKRAGRKSKALTLIQAEALLNAALESQSATIRAYIVVSVLTGARTEEMRALRWEHVHLAGDLTAKSPVLPYVELWRSVRVGGDTKTHSSRRTLAIPQRCVDVLRHVEAAQVKARNRAGERWKETDLVFATRYGTELDAGNVRRAFRSVAKAAGLVPEDWTPRDLRHSFVSLLSDAKMPIEEIARLVGHKGGSKVTELIYRHQLRPVLEEGATAMDRIFSGYPPADGQIPEGADSVR</sequence>
<evidence type="ECO:0000259" key="7">
    <source>
        <dbReference type="PROSITE" id="PS51898"/>
    </source>
</evidence>
<dbReference type="InterPro" id="IPR044068">
    <property type="entry name" value="CB"/>
</dbReference>
<dbReference type="PROSITE" id="PS51900">
    <property type="entry name" value="CB"/>
    <property type="match status" value="1"/>
</dbReference>
<dbReference type="InterPro" id="IPR013762">
    <property type="entry name" value="Integrase-like_cat_sf"/>
</dbReference>
<dbReference type="Pfam" id="PF14659">
    <property type="entry name" value="Phage_int_SAM_3"/>
    <property type="match status" value="1"/>
</dbReference>
<evidence type="ECO:0000313" key="10">
    <source>
        <dbReference type="Proteomes" id="UP000243542"/>
    </source>
</evidence>
<feature type="region of interest" description="Disordered" evidence="6">
    <location>
        <begin position="27"/>
        <end position="49"/>
    </location>
</feature>
<dbReference type="EMBL" id="PDJK01000001">
    <property type="protein sequence ID" value="PFG56958.1"/>
    <property type="molecule type" value="Genomic_DNA"/>
</dbReference>
<proteinExistence type="inferred from homology"/>
<dbReference type="AlphaFoldDB" id="A0A2A9G0K2"/>
<dbReference type="SUPFAM" id="SSF56349">
    <property type="entry name" value="DNA breaking-rejoining enzymes"/>
    <property type="match status" value="1"/>
</dbReference>
<feature type="domain" description="Tyr recombinase" evidence="7">
    <location>
        <begin position="174"/>
        <end position="383"/>
    </location>
</feature>
<organism evidence="9 10">
    <name type="scientific">Amycolatopsis sulphurea</name>
    <dbReference type="NCBI Taxonomy" id="76022"/>
    <lineage>
        <taxon>Bacteria</taxon>
        <taxon>Bacillati</taxon>
        <taxon>Actinomycetota</taxon>
        <taxon>Actinomycetes</taxon>
        <taxon>Pseudonocardiales</taxon>
        <taxon>Pseudonocardiaceae</taxon>
        <taxon>Amycolatopsis</taxon>
    </lineage>
</organism>
<evidence type="ECO:0000256" key="4">
    <source>
        <dbReference type="ARBA" id="ARBA00023172"/>
    </source>
</evidence>
<keyword evidence="4" id="KW-0233">DNA recombination</keyword>
<keyword evidence="10" id="KW-1185">Reference proteome</keyword>
<dbReference type="PANTHER" id="PTHR30629:SF2">
    <property type="entry name" value="PROPHAGE INTEGRASE INTS-RELATED"/>
    <property type="match status" value="1"/>
</dbReference>
<dbReference type="GO" id="GO:0015074">
    <property type="term" value="P:DNA integration"/>
    <property type="evidence" value="ECO:0007669"/>
    <property type="project" value="UniProtKB-KW"/>
</dbReference>
<dbReference type="InterPro" id="IPR004107">
    <property type="entry name" value="Integrase_SAM-like_N"/>
</dbReference>
<keyword evidence="3 5" id="KW-0238">DNA-binding</keyword>
<comment type="similarity">
    <text evidence="1">Belongs to the 'phage' integrase family.</text>
</comment>
<reference evidence="9 10" key="1">
    <citation type="submission" date="2017-10" db="EMBL/GenBank/DDBJ databases">
        <title>Sequencing the genomes of 1000 actinobacteria strains.</title>
        <authorList>
            <person name="Klenk H.-P."/>
        </authorList>
    </citation>
    <scope>NUCLEOTIDE SEQUENCE [LARGE SCALE GENOMIC DNA]</scope>
    <source>
        <strain evidence="9 10">DSM 46092</strain>
    </source>
</reference>
<evidence type="ECO:0000256" key="6">
    <source>
        <dbReference type="SAM" id="MobiDB-lite"/>
    </source>
</evidence>
<name>A0A2A9G0K2_9PSEU</name>
<dbReference type="InterPro" id="IPR050808">
    <property type="entry name" value="Phage_Integrase"/>
</dbReference>
<dbReference type="GO" id="GO:0003677">
    <property type="term" value="F:DNA binding"/>
    <property type="evidence" value="ECO:0007669"/>
    <property type="project" value="UniProtKB-UniRule"/>
</dbReference>
<evidence type="ECO:0000256" key="2">
    <source>
        <dbReference type="ARBA" id="ARBA00022908"/>
    </source>
</evidence>
<dbReference type="Gene3D" id="1.10.443.10">
    <property type="entry name" value="Intergrase catalytic core"/>
    <property type="match status" value="1"/>
</dbReference>
<gene>
    <name evidence="9" type="ORF">ATK36_0494</name>
</gene>
<dbReference type="InterPro" id="IPR011010">
    <property type="entry name" value="DNA_brk_join_enz"/>
</dbReference>
<dbReference type="Gene3D" id="1.10.150.130">
    <property type="match status" value="1"/>
</dbReference>